<proteinExistence type="predicted"/>
<reference evidence="1 2" key="1">
    <citation type="journal article" date="2023" name="Nucleic Acids Res.">
        <title>The hologenome of Daphnia magna reveals possible DNA methylation and microbiome-mediated evolution of the host genome.</title>
        <authorList>
            <person name="Chaturvedi A."/>
            <person name="Li X."/>
            <person name="Dhandapani V."/>
            <person name="Marshall H."/>
            <person name="Kissane S."/>
            <person name="Cuenca-Cambronero M."/>
            <person name="Asole G."/>
            <person name="Calvet F."/>
            <person name="Ruiz-Romero M."/>
            <person name="Marangio P."/>
            <person name="Guigo R."/>
            <person name="Rago D."/>
            <person name="Mirbahai L."/>
            <person name="Eastwood N."/>
            <person name="Colbourne J.K."/>
            <person name="Zhou J."/>
            <person name="Mallon E."/>
            <person name="Orsini L."/>
        </authorList>
    </citation>
    <scope>NUCLEOTIDE SEQUENCE [LARGE SCALE GENOMIC DNA]</scope>
    <source>
        <strain evidence="1">LRV0_1</strain>
    </source>
</reference>
<protein>
    <submittedName>
        <fullName evidence="1">Uncharacterized protein</fullName>
    </submittedName>
</protein>
<comment type="caution">
    <text evidence="1">The sequence shown here is derived from an EMBL/GenBank/DDBJ whole genome shotgun (WGS) entry which is preliminary data.</text>
</comment>
<organism evidence="1 2">
    <name type="scientific">Daphnia magna</name>
    <dbReference type="NCBI Taxonomy" id="35525"/>
    <lineage>
        <taxon>Eukaryota</taxon>
        <taxon>Metazoa</taxon>
        <taxon>Ecdysozoa</taxon>
        <taxon>Arthropoda</taxon>
        <taxon>Crustacea</taxon>
        <taxon>Branchiopoda</taxon>
        <taxon>Diplostraca</taxon>
        <taxon>Cladocera</taxon>
        <taxon>Anomopoda</taxon>
        <taxon>Daphniidae</taxon>
        <taxon>Daphnia</taxon>
    </lineage>
</organism>
<evidence type="ECO:0000313" key="2">
    <source>
        <dbReference type="Proteomes" id="UP001234178"/>
    </source>
</evidence>
<dbReference type="Proteomes" id="UP001234178">
    <property type="component" value="Unassembled WGS sequence"/>
</dbReference>
<accession>A0ABR0AX28</accession>
<sequence>MHNILLANFKQCDLNQSIHDTFRKKCTRWVYDTCVFRSTIVSDFDLTCENEWKQTVARMLNGALRIGYIGVTIVRRKTFTLNVFTLAILTTASAFSPDWITFC</sequence>
<gene>
    <name evidence="1" type="ORF">OUZ56_022439</name>
</gene>
<dbReference type="EMBL" id="JAOYFB010000039">
    <property type="protein sequence ID" value="KAK4029447.1"/>
    <property type="molecule type" value="Genomic_DNA"/>
</dbReference>
<evidence type="ECO:0000313" key="1">
    <source>
        <dbReference type="EMBL" id="KAK4029447.1"/>
    </source>
</evidence>
<keyword evidence="2" id="KW-1185">Reference proteome</keyword>
<name>A0ABR0AX28_9CRUS</name>